<dbReference type="EMBL" id="BAAAYR010000008">
    <property type="protein sequence ID" value="GAA3580531.1"/>
    <property type="molecule type" value="Genomic_DNA"/>
</dbReference>
<dbReference type="InterPro" id="IPR029044">
    <property type="entry name" value="Nucleotide-diphossugar_trans"/>
</dbReference>
<comment type="similarity">
    <text evidence="1">Belongs to the glycosyltransferase 2 family.</text>
</comment>
<evidence type="ECO:0000256" key="4">
    <source>
        <dbReference type="SAM" id="MobiDB-lite"/>
    </source>
</evidence>
<keyword evidence="5" id="KW-1133">Transmembrane helix</keyword>
<keyword evidence="3" id="KW-0808">Transferase</keyword>
<accession>A0ABP6YET2</accession>
<organism evidence="7 8">
    <name type="scientific">Microlunatus spumicola</name>
    <dbReference type="NCBI Taxonomy" id="81499"/>
    <lineage>
        <taxon>Bacteria</taxon>
        <taxon>Bacillati</taxon>
        <taxon>Actinomycetota</taxon>
        <taxon>Actinomycetes</taxon>
        <taxon>Propionibacteriales</taxon>
        <taxon>Propionibacteriaceae</taxon>
        <taxon>Microlunatus</taxon>
    </lineage>
</organism>
<reference evidence="8" key="1">
    <citation type="journal article" date="2019" name="Int. J. Syst. Evol. Microbiol.">
        <title>The Global Catalogue of Microorganisms (GCM) 10K type strain sequencing project: providing services to taxonomists for standard genome sequencing and annotation.</title>
        <authorList>
            <consortium name="The Broad Institute Genomics Platform"/>
            <consortium name="The Broad Institute Genome Sequencing Center for Infectious Disease"/>
            <person name="Wu L."/>
            <person name="Ma J."/>
        </authorList>
    </citation>
    <scope>NUCLEOTIDE SEQUENCE [LARGE SCALE GENOMIC DNA]</scope>
    <source>
        <strain evidence="8">JCM 16540</strain>
    </source>
</reference>
<feature type="transmembrane region" description="Helical" evidence="5">
    <location>
        <begin position="444"/>
        <end position="462"/>
    </location>
</feature>
<protein>
    <recommendedName>
        <fullName evidence="6">Glycosyltransferase 2-like domain-containing protein</fullName>
    </recommendedName>
</protein>
<dbReference type="Proteomes" id="UP001500767">
    <property type="component" value="Unassembled WGS sequence"/>
</dbReference>
<feature type="domain" description="Glycosyltransferase 2-like" evidence="6">
    <location>
        <begin position="61"/>
        <end position="243"/>
    </location>
</feature>
<proteinExistence type="inferred from homology"/>
<feature type="compositionally biased region" description="Polar residues" evidence="4">
    <location>
        <begin position="25"/>
        <end position="35"/>
    </location>
</feature>
<name>A0ABP6YET2_9ACTN</name>
<feature type="transmembrane region" description="Helical" evidence="5">
    <location>
        <begin position="474"/>
        <end position="496"/>
    </location>
</feature>
<evidence type="ECO:0000256" key="1">
    <source>
        <dbReference type="ARBA" id="ARBA00006739"/>
    </source>
</evidence>
<keyword evidence="5" id="KW-0472">Membrane</keyword>
<keyword evidence="8" id="KW-1185">Reference proteome</keyword>
<dbReference type="RefSeq" id="WP_204910981.1">
    <property type="nucleotide sequence ID" value="NZ_BAAAYR010000008.1"/>
</dbReference>
<dbReference type="Pfam" id="PF00535">
    <property type="entry name" value="Glycos_transf_2"/>
    <property type="match status" value="1"/>
</dbReference>
<evidence type="ECO:0000256" key="3">
    <source>
        <dbReference type="ARBA" id="ARBA00022679"/>
    </source>
</evidence>
<feature type="transmembrane region" description="Helical" evidence="5">
    <location>
        <begin position="342"/>
        <end position="361"/>
    </location>
</feature>
<sequence>MSTFFELPPAADQDDETAEVAAPQAEQTEQDTATDASLSRYLHQHLADIEALPTYRPRIGVIIPAYNEAESIEDVLRGLLAQTRLPDEIHLIVNNTKDDTFALAAPFAGLHKGPKVAKGQKRQRTEVFVHDIGQNPDKKVGALNYGFTLIQDADYLLGVDGDTVLAPNAVEKLELEIVSDTRIGGISAIYSIDDTKIKGVVAKLLIAGQRTQFAAFNMQNMLRGRNMAVLGGQCSIFSMKALRAVMAENHQQTPWVNDSEVEDSLLSLQIKSAGYLTKISAQARADVGGMTTVRSLDGQQVKWNYGAIDLMWPGQRGDTKGQPFHPNLRLRWAENFGMATNIFTRIAFLVLLVFSLSIHAFVFSPVWLIPPVVAILLNVRIAFSMKNRNARDVLFAATGIPAEIYMWLRAGHFVRAWAKFLSRVKVDNWAEQAKAERGSGNSHLMPLIVLAVSFLVLGYTWFQLPVLIQTSILWLGWPLLYVVTIAQTVVMLGKLFRRERGYKV</sequence>
<dbReference type="PANTHER" id="PTHR43630">
    <property type="entry name" value="POLY-BETA-1,6-N-ACETYL-D-GLUCOSAMINE SYNTHASE"/>
    <property type="match status" value="1"/>
</dbReference>
<dbReference type="InterPro" id="IPR001173">
    <property type="entry name" value="Glyco_trans_2-like"/>
</dbReference>
<gene>
    <name evidence="7" type="ORF">GCM10022197_42980</name>
</gene>
<keyword evidence="5" id="KW-0812">Transmembrane</keyword>
<evidence type="ECO:0000259" key="6">
    <source>
        <dbReference type="Pfam" id="PF00535"/>
    </source>
</evidence>
<feature type="region of interest" description="Disordered" evidence="4">
    <location>
        <begin position="1"/>
        <end position="35"/>
    </location>
</feature>
<comment type="caution">
    <text evidence="7">The sequence shown here is derived from an EMBL/GenBank/DDBJ whole genome shotgun (WGS) entry which is preliminary data.</text>
</comment>
<evidence type="ECO:0000256" key="5">
    <source>
        <dbReference type="SAM" id="Phobius"/>
    </source>
</evidence>
<dbReference type="PANTHER" id="PTHR43630:SF1">
    <property type="entry name" value="POLY-BETA-1,6-N-ACETYL-D-GLUCOSAMINE SYNTHASE"/>
    <property type="match status" value="1"/>
</dbReference>
<evidence type="ECO:0000313" key="8">
    <source>
        <dbReference type="Proteomes" id="UP001500767"/>
    </source>
</evidence>
<dbReference type="Gene3D" id="3.90.550.10">
    <property type="entry name" value="Spore Coat Polysaccharide Biosynthesis Protein SpsA, Chain A"/>
    <property type="match status" value="1"/>
</dbReference>
<evidence type="ECO:0000256" key="2">
    <source>
        <dbReference type="ARBA" id="ARBA00022676"/>
    </source>
</evidence>
<evidence type="ECO:0000313" key="7">
    <source>
        <dbReference type="EMBL" id="GAA3580531.1"/>
    </source>
</evidence>
<dbReference type="CDD" id="cd06423">
    <property type="entry name" value="CESA_like"/>
    <property type="match status" value="1"/>
</dbReference>
<keyword evidence="2" id="KW-0328">Glycosyltransferase</keyword>
<dbReference type="SUPFAM" id="SSF53448">
    <property type="entry name" value="Nucleotide-diphospho-sugar transferases"/>
    <property type="match status" value="1"/>
</dbReference>